<evidence type="ECO:0000256" key="1">
    <source>
        <dbReference type="SAM" id="MobiDB-lite"/>
    </source>
</evidence>
<accession>A0ABR9IIU6</accession>
<dbReference type="Proteomes" id="UP000620262">
    <property type="component" value="Unassembled WGS sequence"/>
</dbReference>
<reference evidence="2 3" key="1">
    <citation type="submission" date="2020-10" db="EMBL/GenBank/DDBJ databases">
        <title>Sequencing the genomes of 1000 actinobacteria strains.</title>
        <authorList>
            <person name="Klenk H.-P."/>
        </authorList>
    </citation>
    <scope>NUCLEOTIDE SEQUENCE [LARGE SCALE GENOMIC DNA]</scope>
    <source>
        <strain evidence="2 3">DSM 7307</strain>
    </source>
</reference>
<keyword evidence="3" id="KW-1185">Reference proteome</keyword>
<feature type="compositionally biased region" description="Basic residues" evidence="1">
    <location>
        <begin position="1"/>
        <end position="10"/>
    </location>
</feature>
<gene>
    <name evidence="2" type="ORF">H4W29_000271</name>
</gene>
<comment type="caution">
    <text evidence="2">The sequence shown here is derived from an EMBL/GenBank/DDBJ whole genome shotgun (WGS) entry which is preliminary data.</text>
</comment>
<dbReference type="EMBL" id="JADBEC010000001">
    <property type="protein sequence ID" value="MBE1503090.1"/>
    <property type="molecule type" value="Genomic_DNA"/>
</dbReference>
<name>A0ABR9IIU6_RHIVS</name>
<protein>
    <submittedName>
        <fullName evidence="2">Uncharacterized protein</fullName>
    </submittedName>
</protein>
<evidence type="ECO:0000313" key="3">
    <source>
        <dbReference type="Proteomes" id="UP000620262"/>
    </source>
</evidence>
<organism evidence="2 3">
    <name type="scientific">Rhizobium viscosum</name>
    <name type="common">Arthrobacter viscosus</name>
    <dbReference type="NCBI Taxonomy" id="1673"/>
    <lineage>
        <taxon>Bacteria</taxon>
        <taxon>Pseudomonadati</taxon>
        <taxon>Pseudomonadota</taxon>
        <taxon>Alphaproteobacteria</taxon>
        <taxon>Hyphomicrobiales</taxon>
        <taxon>Rhizobiaceae</taxon>
        <taxon>Rhizobium/Agrobacterium group</taxon>
        <taxon>Rhizobium</taxon>
    </lineage>
</organism>
<evidence type="ECO:0000313" key="2">
    <source>
        <dbReference type="EMBL" id="MBE1503090.1"/>
    </source>
</evidence>
<sequence>MLTRSVRRRGGASPDVGSPNRRRTPNRAHLIGQPPGWLKKALTVRKETNPIPGFRRGCLSAG</sequence>
<feature type="region of interest" description="Disordered" evidence="1">
    <location>
        <begin position="1"/>
        <end position="33"/>
    </location>
</feature>
<proteinExistence type="predicted"/>